<dbReference type="Proteomes" id="UP000248584">
    <property type="component" value="Unassembled WGS sequence"/>
</dbReference>
<gene>
    <name evidence="1" type="ORF">LX97_02010</name>
</gene>
<evidence type="ECO:0000313" key="1">
    <source>
        <dbReference type="EMBL" id="PZX39656.1"/>
    </source>
</evidence>
<accession>A0ABX5PX33</accession>
<proteinExistence type="predicted"/>
<protein>
    <submittedName>
        <fullName evidence="1">Uncharacterized protein</fullName>
    </submittedName>
</protein>
<dbReference type="EMBL" id="QKZR01000003">
    <property type="protein sequence ID" value="PZX39656.1"/>
    <property type="molecule type" value="Genomic_DNA"/>
</dbReference>
<evidence type="ECO:0000313" key="2">
    <source>
        <dbReference type="Proteomes" id="UP000248584"/>
    </source>
</evidence>
<keyword evidence="2" id="KW-1185">Reference proteome</keyword>
<comment type="caution">
    <text evidence="1">The sequence shown here is derived from an EMBL/GenBank/DDBJ whole genome shotgun (WGS) entry which is preliminary data.</text>
</comment>
<name>A0ABX5PX33_9FLAO</name>
<sequence length="88" mass="9654">MSIDWDAIAQQAGQQTDQQFHEEIAKLTSMNMTEIDKFITASEISNENAVKVIKEINDATRSNNDKANAIANIDKGVGFLVSLVSKVV</sequence>
<dbReference type="RefSeq" id="WP_015363308.1">
    <property type="nucleotide sequence ID" value="NZ_QKZR01000003.1"/>
</dbReference>
<organism evidence="1 2">
    <name type="scientific">Nonlabens dokdonensis</name>
    <dbReference type="NCBI Taxonomy" id="328515"/>
    <lineage>
        <taxon>Bacteria</taxon>
        <taxon>Pseudomonadati</taxon>
        <taxon>Bacteroidota</taxon>
        <taxon>Flavobacteriia</taxon>
        <taxon>Flavobacteriales</taxon>
        <taxon>Flavobacteriaceae</taxon>
        <taxon>Nonlabens</taxon>
    </lineage>
</organism>
<reference evidence="1 2" key="1">
    <citation type="submission" date="2018-06" db="EMBL/GenBank/DDBJ databases">
        <title>Genomic Encyclopedia of Archaeal and Bacterial Type Strains, Phase II (KMG-II): from individual species to whole genera.</title>
        <authorList>
            <person name="Goeker M."/>
        </authorList>
    </citation>
    <scope>NUCLEOTIDE SEQUENCE [LARGE SCALE GENOMIC DNA]</scope>
    <source>
        <strain evidence="1 2">DSM 17205</strain>
    </source>
</reference>